<gene>
    <name evidence="3" type="ORF">I592_03076</name>
    <name evidence="2" type="ORF">UKC_00372</name>
</gene>
<dbReference type="EMBL" id="AJDQ01000003">
    <property type="protein sequence ID" value="EOI58300.1"/>
    <property type="molecule type" value="Genomic_DNA"/>
</dbReference>
<sequence length="182" mass="20064">MNHKLVATFTNEHGKQHNWTYKGIDTALPAETIKEACELLTSLDIFERDGVKFFDSVVTAKIVTTIEHEIFDRTTDSSEEAEEPTETTCCAASKRVEAVEVPAFAVNHENQPEFPTVTLPTAPLPQQSSSETLSASPAASVKTSPTEATRAAISAYPTKDSPPKSRKRLLSSLLRREKRHPK</sequence>
<dbReference type="Pfam" id="PF11148">
    <property type="entry name" value="DUF2922"/>
    <property type="match status" value="1"/>
</dbReference>
<reference evidence="2 4" key="1">
    <citation type="submission" date="2013-02" db="EMBL/GenBank/DDBJ databases">
        <title>The Genome Sequence of Enterococcus gilvus ATCC BAA-350.</title>
        <authorList>
            <consortium name="The Broad Institute Genome Sequencing Platform"/>
            <consortium name="The Broad Institute Genome Sequencing Center for Infectious Disease"/>
            <person name="Earl A.M."/>
            <person name="Gilmore M.S."/>
            <person name="Lebreton F."/>
            <person name="Walker B."/>
            <person name="Young S.K."/>
            <person name="Zeng Q."/>
            <person name="Gargeya S."/>
            <person name="Fitzgerald M."/>
            <person name="Haas B."/>
            <person name="Abouelleil A."/>
            <person name="Alvarado L."/>
            <person name="Arachchi H.M."/>
            <person name="Berlin A.M."/>
            <person name="Chapman S.B."/>
            <person name="Dewar J."/>
            <person name="Goldberg J."/>
            <person name="Griggs A."/>
            <person name="Gujja S."/>
            <person name="Hansen M."/>
            <person name="Howarth C."/>
            <person name="Imamovic A."/>
            <person name="Larimer J."/>
            <person name="McCowan C."/>
            <person name="Murphy C."/>
            <person name="Neiman D."/>
            <person name="Pearson M."/>
            <person name="Priest M."/>
            <person name="Roberts A."/>
            <person name="Saif S."/>
            <person name="Shea T."/>
            <person name="Sisk P."/>
            <person name="Sykes S."/>
            <person name="Wortman J."/>
            <person name="Nusbaum C."/>
            <person name="Birren B."/>
        </authorList>
    </citation>
    <scope>NUCLEOTIDE SEQUENCE [LARGE SCALE GENOMIC DNA]</scope>
    <source>
        <strain evidence="2 4">ATCC BAA-350</strain>
    </source>
</reference>
<feature type="region of interest" description="Disordered" evidence="1">
    <location>
        <begin position="112"/>
        <end position="182"/>
    </location>
</feature>
<evidence type="ECO:0000313" key="3">
    <source>
        <dbReference type="EMBL" id="EOW78938.1"/>
    </source>
</evidence>
<dbReference type="Proteomes" id="UP000013750">
    <property type="component" value="Unassembled WGS sequence"/>
</dbReference>
<accession>R2VK84</accession>
<name>R2VK84_9ENTE</name>
<evidence type="ECO:0000313" key="2">
    <source>
        <dbReference type="EMBL" id="EOI58300.1"/>
    </source>
</evidence>
<protein>
    <recommendedName>
        <fullName evidence="6">DUF2922 family protein</fullName>
    </recommendedName>
</protein>
<keyword evidence="5" id="KW-1185">Reference proteome</keyword>
<dbReference type="EMBL" id="ASWH01000002">
    <property type="protein sequence ID" value="EOW78938.1"/>
    <property type="molecule type" value="Genomic_DNA"/>
</dbReference>
<evidence type="ECO:0000313" key="5">
    <source>
        <dbReference type="Proteomes" id="UP000014160"/>
    </source>
</evidence>
<dbReference type="RefSeq" id="WP_010778823.1">
    <property type="nucleotide sequence ID" value="NZ_ASWH01000002.1"/>
</dbReference>
<organism evidence="2 4">
    <name type="scientific">Enterococcus gilvus ATCC BAA-350</name>
    <dbReference type="NCBI Taxonomy" id="1158614"/>
    <lineage>
        <taxon>Bacteria</taxon>
        <taxon>Bacillati</taxon>
        <taxon>Bacillota</taxon>
        <taxon>Bacilli</taxon>
        <taxon>Lactobacillales</taxon>
        <taxon>Enterococcaceae</taxon>
        <taxon>Enterococcus</taxon>
    </lineage>
</organism>
<evidence type="ECO:0008006" key="6">
    <source>
        <dbReference type="Google" id="ProtNLM"/>
    </source>
</evidence>
<dbReference type="HOGENOM" id="CLU_115338_0_0_9"/>
<dbReference type="InterPro" id="IPR021321">
    <property type="entry name" value="DUF2922"/>
</dbReference>
<evidence type="ECO:0000256" key="1">
    <source>
        <dbReference type="SAM" id="MobiDB-lite"/>
    </source>
</evidence>
<comment type="caution">
    <text evidence="2">The sequence shown here is derived from an EMBL/GenBank/DDBJ whole genome shotgun (WGS) entry which is preliminary data.</text>
</comment>
<dbReference type="Proteomes" id="UP000014160">
    <property type="component" value="Unassembled WGS sequence"/>
</dbReference>
<feature type="compositionally biased region" description="Polar residues" evidence="1">
    <location>
        <begin position="124"/>
        <end position="147"/>
    </location>
</feature>
<evidence type="ECO:0000313" key="4">
    <source>
        <dbReference type="Proteomes" id="UP000013750"/>
    </source>
</evidence>
<dbReference type="PATRIC" id="fig|1158614.3.peg.369"/>
<dbReference type="OrthoDB" id="2194870at2"/>
<dbReference type="eggNOG" id="ENOG503073J">
    <property type="taxonomic scope" value="Bacteria"/>
</dbReference>
<proteinExistence type="predicted"/>
<dbReference type="AlphaFoldDB" id="R2VK84"/>
<reference evidence="3 5" key="2">
    <citation type="submission" date="2013-03" db="EMBL/GenBank/DDBJ databases">
        <title>The Genome Sequence of Enterococcus gilvus ATCC BAA-350 (PacBio/Illumina hybrid assembly).</title>
        <authorList>
            <consortium name="The Broad Institute Genomics Platform"/>
            <consortium name="The Broad Institute Genome Sequencing Center for Infectious Disease"/>
            <person name="Earl A."/>
            <person name="Russ C."/>
            <person name="Gilmore M."/>
            <person name="Surin D."/>
            <person name="Walker B."/>
            <person name="Young S."/>
            <person name="Zeng Q."/>
            <person name="Gargeya S."/>
            <person name="Fitzgerald M."/>
            <person name="Haas B."/>
            <person name="Abouelleil A."/>
            <person name="Allen A.W."/>
            <person name="Alvarado L."/>
            <person name="Arachchi H.M."/>
            <person name="Berlin A.M."/>
            <person name="Chapman S.B."/>
            <person name="Gainer-Dewar J."/>
            <person name="Goldberg J."/>
            <person name="Griggs A."/>
            <person name="Gujja S."/>
            <person name="Hansen M."/>
            <person name="Howarth C."/>
            <person name="Imamovic A."/>
            <person name="Ireland A."/>
            <person name="Larimer J."/>
            <person name="McCowan C."/>
            <person name="Murphy C."/>
            <person name="Pearson M."/>
            <person name="Poon T.W."/>
            <person name="Priest M."/>
            <person name="Roberts A."/>
            <person name="Saif S."/>
            <person name="Shea T."/>
            <person name="Sisk P."/>
            <person name="Sykes S."/>
            <person name="Wortman J."/>
            <person name="Nusbaum C."/>
            <person name="Birren B."/>
        </authorList>
    </citation>
    <scope>NUCLEOTIDE SEQUENCE [LARGE SCALE GENOMIC DNA]</scope>
    <source>
        <strain evidence="3 5">ATCC BAA-350</strain>
    </source>
</reference>